<organism evidence="2 3">
    <name type="scientific">Jiangella alkaliphila</name>
    <dbReference type="NCBI Taxonomy" id="419479"/>
    <lineage>
        <taxon>Bacteria</taxon>
        <taxon>Bacillati</taxon>
        <taxon>Actinomycetota</taxon>
        <taxon>Actinomycetes</taxon>
        <taxon>Jiangellales</taxon>
        <taxon>Jiangellaceae</taxon>
        <taxon>Jiangella</taxon>
    </lineage>
</organism>
<sequence>MNTVIVLLVLALAIAAAVSAARWAVSGGGPRLDPPKRADDDWSLTLPTHPYAR</sequence>
<evidence type="ECO:0000313" key="2">
    <source>
        <dbReference type="EMBL" id="SDU55945.1"/>
    </source>
</evidence>
<keyword evidence="3" id="KW-1185">Reference proteome</keyword>
<gene>
    <name evidence="2" type="ORF">SAMN04488563_2713</name>
</gene>
<accession>A0A1H2JIP9</accession>
<name>A0A1H2JIP9_9ACTN</name>
<reference evidence="3" key="1">
    <citation type="submission" date="2016-10" db="EMBL/GenBank/DDBJ databases">
        <authorList>
            <person name="Varghese N."/>
            <person name="Submissions S."/>
        </authorList>
    </citation>
    <scope>NUCLEOTIDE SEQUENCE [LARGE SCALE GENOMIC DNA]</scope>
    <source>
        <strain evidence="3">DSM 45079</strain>
    </source>
</reference>
<dbReference type="AlphaFoldDB" id="A0A1H2JIP9"/>
<evidence type="ECO:0000313" key="3">
    <source>
        <dbReference type="Proteomes" id="UP000182977"/>
    </source>
</evidence>
<dbReference type="RefSeq" id="WP_157524249.1">
    <property type="nucleotide sequence ID" value="NZ_KQ061240.1"/>
</dbReference>
<dbReference type="OrthoDB" id="5197818at2"/>
<dbReference type="Proteomes" id="UP000182977">
    <property type="component" value="Chromosome I"/>
</dbReference>
<feature type="region of interest" description="Disordered" evidence="1">
    <location>
        <begin position="25"/>
        <end position="53"/>
    </location>
</feature>
<evidence type="ECO:0000256" key="1">
    <source>
        <dbReference type="SAM" id="MobiDB-lite"/>
    </source>
</evidence>
<dbReference type="EMBL" id="LT629791">
    <property type="protein sequence ID" value="SDU55945.1"/>
    <property type="molecule type" value="Genomic_DNA"/>
</dbReference>
<proteinExistence type="predicted"/>
<protein>
    <submittedName>
        <fullName evidence="2">Uncharacterized protein</fullName>
    </submittedName>
</protein>